<feature type="coiled-coil region" evidence="2">
    <location>
        <begin position="1098"/>
        <end position="1125"/>
    </location>
</feature>
<dbReference type="InterPro" id="IPR011050">
    <property type="entry name" value="Pectin_lyase_fold/virulence"/>
</dbReference>
<gene>
    <name evidence="4" type="ORF">A2672_00005</name>
</gene>
<evidence type="ECO:0000256" key="1">
    <source>
        <dbReference type="ARBA" id="ARBA00022999"/>
    </source>
</evidence>
<dbReference type="Pfam" id="PF16403">
    <property type="entry name" value="Bact_surface_Ig-like"/>
    <property type="match status" value="2"/>
</dbReference>
<dbReference type="InterPro" id="IPR006626">
    <property type="entry name" value="PbH1"/>
</dbReference>
<evidence type="ECO:0000313" key="4">
    <source>
        <dbReference type="EMBL" id="OHA65962.1"/>
    </source>
</evidence>
<dbReference type="GO" id="GO:0001784">
    <property type="term" value="F:phosphotyrosine residue binding"/>
    <property type="evidence" value="ECO:0007669"/>
    <property type="project" value="TreeGrafter"/>
</dbReference>
<dbReference type="SUPFAM" id="SSF51126">
    <property type="entry name" value="Pectin lyase-like"/>
    <property type="match status" value="1"/>
</dbReference>
<evidence type="ECO:0000313" key="5">
    <source>
        <dbReference type="Proteomes" id="UP000178065"/>
    </source>
</evidence>
<feature type="domain" description="Peptidase S74" evidence="3">
    <location>
        <begin position="1018"/>
        <end position="1119"/>
    </location>
</feature>
<dbReference type="PROSITE" id="PS51688">
    <property type="entry name" value="ICA"/>
    <property type="match status" value="1"/>
</dbReference>
<dbReference type="Proteomes" id="UP000178065">
    <property type="component" value="Unassembled WGS sequence"/>
</dbReference>
<reference evidence="4 5" key="1">
    <citation type="journal article" date="2016" name="Nat. Commun.">
        <title>Thousands of microbial genomes shed light on interconnected biogeochemical processes in an aquifer system.</title>
        <authorList>
            <person name="Anantharaman K."/>
            <person name="Brown C.T."/>
            <person name="Hug L.A."/>
            <person name="Sharon I."/>
            <person name="Castelle C.J."/>
            <person name="Probst A.J."/>
            <person name="Thomas B.C."/>
            <person name="Singh A."/>
            <person name="Wilkins M.J."/>
            <person name="Karaoz U."/>
            <person name="Brodie E.L."/>
            <person name="Williams K.H."/>
            <person name="Hubbard S.S."/>
            <person name="Banfield J.F."/>
        </authorList>
    </citation>
    <scope>NUCLEOTIDE SEQUENCE [LARGE SCALE GENOMIC DNA]</scope>
</reference>
<proteinExistence type="predicted"/>
<dbReference type="InterPro" id="IPR032179">
    <property type="entry name" value="Cry22Aa_Ig-like"/>
</dbReference>
<dbReference type="STRING" id="1802448.A2672_00005"/>
<comment type="caution">
    <text evidence="4">The sequence shown here is derived from an EMBL/GenBank/DDBJ whole genome shotgun (WGS) entry which is preliminary data.</text>
</comment>
<keyword evidence="2" id="KW-0175">Coiled coil</keyword>
<keyword evidence="1" id="KW-0727">SH2 domain</keyword>
<accession>A0A1G2R121</accession>
<dbReference type="PANTHER" id="PTHR15127">
    <property type="entry name" value="HEAVYWEIGHT, ISOFORM A"/>
    <property type="match status" value="1"/>
</dbReference>
<evidence type="ECO:0000256" key="2">
    <source>
        <dbReference type="SAM" id="Coils"/>
    </source>
</evidence>
<dbReference type="InterPro" id="IPR012334">
    <property type="entry name" value="Pectin_lyas_fold"/>
</dbReference>
<dbReference type="SMART" id="SM00710">
    <property type="entry name" value="PbH1"/>
    <property type="match status" value="7"/>
</dbReference>
<dbReference type="InterPro" id="IPR013783">
    <property type="entry name" value="Ig-like_fold"/>
</dbReference>
<dbReference type="Gene3D" id="2.160.20.10">
    <property type="entry name" value="Single-stranded right-handed beta-helix, Pectin lyase-like"/>
    <property type="match status" value="1"/>
</dbReference>
<sequence>MRIDSSGKVGIGTATPGALLSVATDGANDAFRIGDNGAGNILTVQNGGNVGIGTASPGTKLEVNLGGVSITAIRALSGGVNNYTAIGIGRTSLEGALAIAAGAGQWSSFATTGDIILRSDTEDLILGARNATGSLRFATGFPDTEKMTILSGGNVGIGDTTPDALLEIVSSGGKNLFALTDTTDGDVFMVNNAGRVGIGDTTPDAALEIVTSGTTDAFHISSTAARDGDLFTITALGNVGIGTASPGVALELGADKSFRITGGTAFPASPSEGQMFFRTDTTQLYVYANAKWQADRTTATKIVAASDSSNEEKADYVADGTNDEVTIEAALAALPAGGGMVFLLEGTYSIGAAIDITQSKVSLVGSGKATILQRAANAIDVIVVGNAGTAYERVIISNLQIDGAKATHTSGANDGIVFNQKITNSEILDTWIHDNAGSGIYLLSGGTSGTANNDNVVRGNKILSNGGYGLVIATYGSRNRIENNDISSNTNSGILFSTGAYNNMAIGNRIASNSSNGIEIGRGEDNMIANNYINSNTGDGVRIAGDGNDTAIIGNYIELNTGDAIDTTTGTQASERHSIVSNLIIDDITLGGTGIHLVSSNRVTGNITINASSNDNYLAGNTISGTITDNGSNNVIQHSSQFKIESTSATVVPLTITADSLAAANGIALSVDGLTTGTGLDISSTSTAGGASGVSKLINLSRSGTNANASHTAYGLYSAVTNTGTTSTNIAGYFSASGATNNYAGIFENGSVGIGDTTPDALLEIVSSGGKNLFALTDTTDGDVFMVNNAGRVGIGDTTPDATLEVVTIGTTDAFHISSTAAGDGDLLTVTALGNVGIGAASPGSKLTIGSGSFDLSSQGSILNVGNSGSDLTDGVWSVARSNNQAQFSVQTFDDAGNTPPVLNLASALSDTIGTYTAVTNTTVLGRIDFQGADGTGFGTGTRIEGVATETFSGSATGAYLSFYTTDTGTNTKDERLRIDQDGGIFMYAMADNLVEDGAVCISGDELSDESDGLCDASSIKVKTDVRDLDYGIAELMQLRPVFFRYKEDFKPDFQAVRAGFIAEEMNLVIPEVVTYDSYDEHGIPNGDPDGIDYGKLTAVLTKAMQEQQKQIEELEQSLLTVAQNISGELVNVDPEYFRQGLSSLGLAVNTNGVLEVDTLKAKKAVLDTLELKDQLTGKVWCTWIENGEWQKVEANCEQISYLNGQLVINGQPADYDAIAAANGLVLEPQPEEPAPDSLTDTVSDSIFDSTPPIISLLGPSLLEIELNAEYVDAGATATDDVDGDISANIAVDNPVDTSVLGAYFVTYTVSDAAGNKATPATRTVNVVEALSAPEPALEPEPEPQDSMPPVITLLGEAVVELEVGGIYEDAGATAADDVDGDITANIIVSNPVDTATVGAYTVTYIVSDAAGNEAAPAARTVNVVLNPI</sequence>
<organism evidence="4 5">
    <name type="scientific">Candidatus Wildermuthbacteria bacterium RIFCSPHIGHO2_01_FULL_49_22b</name>
    <dbReference type="NCBI Taxonomy" id="1802448"/>
    <lineage>
        <taxon>Bacteria</taxon>
        <taxon>Candidatus Wildermuthiibacteriota</taxon>
    </lineage>
</organism>
<protein>
    <recommendedName>
        <fullName evidence="3">Peptidase S74 domain-containing protein</fullName>
    </recommendedName>
</protein>
<dbReference type="InterPro" id="IPR051846">
    <property type="entry name" value="SH2_domain_adapters"/>
</dbReference>
<evidence type="ECO:0000259" key="3">
    <source>
        <dbReference type="PROSITE" id="PS51688"/>
    </source>
</evidence>
<dbReference type="Pfam" id="PF05048">
    <property type="entry name" value="NosD"/>
    <property type="match status" value="1"/>
</dbReference>
<dbReference type="InterPro" id="IPR007742">
    <property type="entry name" value="NosD_dom"/>
</dbReference>
<dbReference type="EMBL" id="MHTT01000008">
    <property type="protein sequence ID" value="OHA65962.1"/>
    <property type="molecule type" value="Genomic_DNA"/>
</dbReference>
<dbReference type="Pfam" id="PF13884">
    <property type="entry name" value="Peptidase_S74"/>
    <property type="match status" value="1"/>
</dbReference>
<name>A0A1G2R121_9BACT</name>
<dbReference type="InterPro" id="IPR030392">
    <property type="entry name" value="S74_ICA"/>
</dbReference>
<dbReference type="Gene3D" id="2.60.40.10">
    <property type="entry name" value="Immunoglobulins"/>
    <property type="match status" value="2"/>
</dbReference>
<dbReference type="PANTHER" id="PTHR15127:SF32">
    <property type="entry name" value="HEAVYWEIGHT, ISOFORM A"/>
    <property type="match status" value="1"/>
</dbReference>